<feature type="transmembrane region" description="Helical" evidence="6">
    <location>
        <begin position="289"/>
        <end position="308"/>
    </location>
</feature>
<organism evidence="8 9">
    <name type="scientific">Desulfotignum phosphitoxidans DSM 13687</name>
    <dbReference type="NCBI Taxonomy" id="1286635"/>
    <lineage>
        <taxon>Bacteria</taxon>
        <taxon>Pseudomonadati</taxon>
        <taxon>Thermodesulfobacteriota</taxon>
        <taxon>Desulfobacteria</taxon>
        <taxon>Desulfobacterales</taxon>
        <taxon>Desulfobacteraceae</taxon>
        <taxon>Desulfotignum</taxon>
    </lineage>
</organism>
<dbReference type="EMBL" id="APJX01000003">
    <property type="protein sequence ID" value="EMS79901.1"/>
    <property type="molecule type" value="Genomic_DNA"/>
</dbReference>
<feature type="domain" description="Major facilitator superfamily (MFS) profile" evidence="7">
    <location>
        <begin position="25"/>
        <end position="401"/>
    </location>
</feature>
<evidence type="ECO:0000256" key="4">
    <source>
        <dbReference type="ARBA" id="ARBA00022989"/>
    </source>
</evidence>
<keyword evidence="4 6" id="KW-1133">Transmembrane helix</keyword>
<sequence length="401" mass="42840">MPSQTEQKLMKKPEPDTLSREQLNPIVFLTGIFFFNMLSRLGMAPLLPDIKIDLALSHSQAGGLFFLISSGYCISLFGSIFLTPRFSHRHLIIASGLAVGISLLAAAASQGVVMLQAGMVCLGLAGGFYLPSGVASLTGLVSRHHWGKVLGVHQLAPNLAYIIAPLAVSLFAAWHHSWRMVLVVYGTASLILAITYAARGKGITDRTDPPGLKIFATLLHTPAIPIIAVLFILGMGLNQGVFVILPLYLVFERGIDPETTNIMLAVSRVVAFGMPLAGGWLADRFGPRPIILSALFLSALGTFFMGWLPGTWVWLALILQAGAGVCVFPLCFAIMAMVTTPQIRPVAVSVVVPLAHFLGSGLVPFGIGILAETGRFNIGFAVLGGVTFLCLPLIRMLKKQS</sequence>
<reference evidence="8 9" key="1">
    <citation type="journal article" date="2013" name="Genome Announc.">
        <title>Draft Genome Sequence of Desulfotignum phosphitoxidans DSM 13687 Strain FiPS-3.</title>
        <authorList>
            <person name="Poehlein A."/>
            <person name="Daniel R."/>
            <person name="Simeonova D.D."/>
        </authorList>
    </citation>
    <scope>NUCLEOTIDE SEQUENCE [LARGE SCALE GENOMIC DNA]</scope>
    <source>
        <strain evidence="8 9">DSM 13687</strain>
    </source>
</reference>
<comment type="subcellular location">
    <subcellularLocation>
        <location evidence="1">Cell membrane</location>
        <topology evidence="1">Multi-pass membrane protein</topology>
    </subcellularLocation>
</comment>
<dbReference type="GO" id="GO:0005886">
    <property type="term" value="C:plasma membrane"/>
    <property type="evidence" value="ECO:0007669"/>
    <property type="project" value="UniProtKB-SubCell"/>
</dbReference>
<dbReference type="PROSITE" id="PS50850">
    <property type="entry name" value="MFS"/>
    <property type="match status" value="1"/>
</dbReference>
<feature type="transmembrane region" description="Helical" evidence="6">
    <location>
        <begin position="223"/>
        <end position="250"/>
    </location>
</feature>
<dbReference type="SUPFAM" id="SSF103473">
    <property type="entry name" value="MFS general substrate transporter"/>
    <property type="match status" value="1"/>
</dbReference>
<feature type="transmembrane region" description="Helical" evidence="6">
    <location>
        <begin position="155"/>
        <end position="174"/>
    </location>
</feature>
<dbReference type="AlphaFoldDB" id="S0G673"/>
<dbReference type="Gene3D" id="1.20.1250.20">
    <property type="entry name" value="MFS general substrate transporter like domains"/>
    <property type="match status" value="2"/>
</dbReference>
<evidence type="ECO:0000256" key="2">
    <source>
        <dbReference type="ARBA" id="ARBA00022475"/>
    </source>
</evidence>
<keyword evidence="9" id="KW-1185">Reference proteome</keyword>
<accession>S0G673</accession>
<keyword evidence="5 6" id="KW-0472">Membrane</keyword>
<evidence type="ECO:0000256" key="1">
    <source>
        <dbReference type="ARBA" id="ARBA00004651"/>
    </source>
</evidence>
<dbReference type="InterPro" id="IPR050189">
    <property type="entry name" value="MFS_Efflux_Transporters"/>
</dbReference>
<dbReference type="GO" id="GO:0022857">
    <property type="term" value="F:transmembrane transporter activity"/>
    <property type="evidence" value="ECO:0007669"/>
    <property type="project" value="InterPro"/>
</dbReference>
<keyword evidence="2" id="KW-1003">Cell membrane</keyword>
<dbReference type="Pfam" id="PF07690">
    <property type="entry name" value="MFS_1"/>
    <property type="match status" value="1"/>
</dbReference>
<gene>
    <name evidence="8" type="primary">narK</name>
    <name evidence="8" type="ORF">Dpo_3c00430</name>
</gene>
<evidence type="ECO:0000313" key="8">
    <source>
        <dbReference type="EMBL" id="EMS79901.1"/>
    </source>
</evidence>
<dbReference type="InterPro" id="IPR011701">
    <property type="entry name" value="MFS"/>
</dbReference>
<feature type="transmembrane region" description="Helical" evidence="6">
    <location>
        <begin position="63"/>
        <end position="83"/>
    </location>
</feature>
<feature type="transmembrane region" description="Helical" evidence="6">
    <location>
        <begin position="262"/>
        <end position="282"/>
    </location>
</feature>
<name>S0G673_9BACT</name>
<evidence type="ECO:0000313" key="9">
    <source>
        <dbReference type="Proteomes" id="UP000014216"/>
    </source>
</evidence>
<comment type="caution">
    <text evidence="8">The sequence shown here is derived from an EMBL/GenBank/DDBJ whole genome shotgun (WGS) entry which is preliminary data.</text>
</comment>
<protein>
    <submittedName>
        <fullName evidence="8">Nitrate/nitrite transport protein NarK</fullName>
    </submittedName>
</protein>
<dbReference type="InterPro" id="IPR036259">
    <property type="entry name" value="MFS_trans_sf"/>
</dbReference>
<evidence type="ECO:0000256" key="6">
    <source>
        <dbReference type="SAM" id="Phobius"/>
    </source>
</evidence>
<dbReference type="InterPro" id="IPR020846">
    <property type="entry name" value="MFS_dom"/>
</dbReference>
<feature type="transmembrane region" description="Helical" evidence="6">
    <location>
        <begin position="114"/>
        <end position="134"/>
    </location>
</feature>
<dbReference type="PANTHER" id="PTHR43124:SF3">
    <property type="entry name" value="CHLORAMPHENICOL EFFLUX PUMP RV0191"/>
    <property type="match status" value="1"/>
</dbReference>
<evidence type="ECO:0000256" key="3">
    <source>
        <dbReference type="ARBA" id="ARBA00022692"/>
    </source>
</evidence>
<feature type="transmembrane region" description="Helical" evidence="6">
    <location>
        <begin position="180"/>
        <end position="198"/>
    </location>
</feature>
<dbReference type="Proteomes" id="UP000014216">
    <property type="component" value="Unassembled WGS sequence"/>
</dbReference>
<keyword evidence="3 6" id="KW-0812">Transmembrane</keyword>
<evidence type="ECO:0000259" key="7">
    <source>
        <dbReference type="PROSITE" id="PS50850"/>
    </source>
</evidence>
<evidence type="ECO:0000256" key="5">
    <source>
        <dbReference type="ARBA" id="ARBA00023136"/>
    </source>
</evidence>
<feature type="transmembrane region" description="Helical" evidence="6">
    <location>
        <begin position="90"/>
        <end position="108"/>
    </location>
</feature>
<proteinExistence type="predicted"/>
<feature type="transmembrane region" description="Helical" evidence="6">
    <location>
        <begin position="21"/>
        <end position="43"/>
    </location>
</feature>
<feature type="transmembrane region" description="Helical" evidence="6">
    <location>
        <begin position="376"/>
        <end position="394"/>
    </location>
</feature>
<dbReference type="PANTHER" id="PTHR43124">
    <property type="entry name" value="PURINE EFFLUX PUMP PBUE"/>
    <property type="match status" value="1"/>
</dbReference>
<feature type="transmembrane region" description="Helical" evidence="6">
    <location>
        <begin position="314"/>
        <end position="338"/>
    </location>
</feature>
<feature type="transmembrane region" description="Helical" evidence="6">
    <location>
        <begin position="350"/>
        <end position="370"/>
    </location>
</feature>